<dbReference type="Gene3D" id="4.10.60.10">
    <property type="entry name" value="Zinc finger, CCHC-type"/>
    <property type="match status" value="1"/>
</dbReference>
<keyword evidence="5" id="KW-1185">Reference proteome</keyword>
<feature type="compositionally biased region" description="Basic residues" evidence="2">
    <location>
        <begin position="226"/>
        <end position="237"/>
    </location>
</feature>
<sequence>MFTNSMVEEILPYELLEELKTQGFPVTRVAQQKATADERKLPIFLVKLTTSYDHSQFKHITDLCGMKIKTTDRIREEDEEFQEEKKSGEGWATVVMRRSSREHWRQESRTWGKPTERPHQKKWEPREDYKPRVRKPYKENGTETRHCYQCWERGHLARNCPYVRRPSGHRDRTEPMEVNLMDLVKVYDNRKKGTSIGGRIVRRVMETVRQRRHQRMGQLGQEIPRGNRRTRRRTQTR</sequence>
<keyword evidence="1" id="KW-0862">Zinc</keyword>
<evidence type="ECO:0000256" key="2">
    <source>
        <dbReference type="SAM" id="MobiDB-lite"/>
    </source>
</evidence>
<dbReference type="Proteomes" id="UP001558652">
    <property type="component" value="Unassembled WGS sequence"/>
</dbReference>
<dbReference type="GO" id="GO:0008270">
    <property type="term" value="F:zinc ion binding"/>
    <property type="evidence" value="ECO:0007669"/>
    <property type="project" value="UniProtKB-KW"/>
</dbReference>
<feature type="region of interest" description="Disordered" evidence="2">
    <location>
        <begin position="103"/>
        <end position="126"/>
    </location>
</feature>
<evidence type="ECO:0000259" key="3">
    <source>
        <dbReference type="PROSITE" id="PS50158"/>
    </source>
</evidence>
<dbReference type="InterPro" id="IPR001878">
    <property type="entry name" value="Znf_CCHC"/>
</dbReference>
<feature type="domain" description="CCHC-type" evidence="3">
    <location>
        <begin position="147"/>
        <end position="161"/>
    </location>
</feature>
<evidence type="ECO:0000313" key="5">
    <source>
        <dbReference type="Proteomes" id="UP001558652"/>
    </source>
</evidence>
<name>A0ABD0YE18_9HEMI</name>
<protein>
    <recommendedName>
        <fullName evidence="3">CCHC-type domain-containing protein</fullName>
    </recommendedName>
</protein>
<proteinExistence type="predicted"/>
<dbReference type="InterPro" id="IPR036875">
    <property type="entry name" value="Znf_CCHC_sf"/>
</dbReference>
<dbReference type="InterPro" id="IPR006579">
    <property type="entry name" value="Pre_C2HC_dom"/>
</dbReference>
<organism evidence="4 5">
    <name type="scientific">Ranatra chinensis</name>
    <dbReference type="NCBI Taxonomy" id="642074"/>
    <lineage>
        <taxon>Eukaryota</taxon>
        <taxon>Metazoa</taxon>
        <taxon>Ecdysozoa</taxon>
        <taxon>Arthropoda</taxon>
        <taxon>Hexapoda</taxon>
        <taxon>Insecta</taxon>
        <taxon>Pterygota</taxon>
        <taxon>Neoptera</taxon>
        <taxon>Paraneoptera</taxon>
        <taxon>Hemiptera</taxon>
        <taxon>Heteroptera</taxon>
        <taxon>Panheteroptera</taxon>
        <taxon>Nepomorpha</taxon>
        <taxon>Nepidae</taxon>
        <taxon>Ranatrinae</taxon>
        <taxon>Ranatra</taxon>
    </lineage>
</organism>
<gene>
    <name evidence="4" type="ORF">AAG570_012496</name>
</gene>
<dbReference type="PROSITE" id="PS50158">
    <property type="entry name" value="ZF_CCHC"/>
    <property type="match status" value="1"/>
</dbReference>
<dbReference type="AlphaFoldDB" id="A0ABD0YE18"/>
<keyword evidence="1" id="KW-0479">Metal-binding</keyword>
<dbReference type="EMBL" id="JBFDAA010000008">
    <property type="protein sequence ID" value="KAL1129551.1"/>
    <property type="molecule type" value="Genomic_DNA"/>
</dbReference>
<reference evidence="4 5" key="1">
    <citation type="submission" date="2024-07" db="EMBL/GenBank/DDBJ databases">
        <title>Chromosome-level genome assembly of the water stick insect Ranatra chinensis (Heteroptera: Nepidae).</title>
        <authorList>
            <person name="Liu X."/>
        </authorList>
    </citation>
    <scope>NUCLEOTIDE SEQUENCE [LARGE SCALE GENOMIC DNA]</scope>
    <source>
        <strain evidence="4">Cailab_2021Rc</strain>
        <tissue evidence="4">Muscle</tissue>
    </source>
</reference>
<keyword evidence="1" id="KW-0863">Zinc-finger</keyword>
<dbReference type="Pfam" id="PF07530">
    <property type="entry name" value="PRE_C2HC"/>
    <property type="match status" value="1"/>
</dbReference>
<evidence type="ECO:0000313" key="4">
    <source>
        <dbReference type="EMBL" id="KAL1129551.1"/>
    </source>
</evidence>
<dbReference type="SUPFAM" id="SSF57756">
    <property type="entry name" value="Retrovirus zinc finger-like domains"/>
    <property type="match status" value="1"/>
</dbReference>
<evidence type="ECO:0000256" key="1">
    <source>
        <dbReference type="PROSITE-ProRule" id="PRU00047"/>
    </source>
</evidence>
<comment type="caution">
    <text evidence="4">The sequence shown here is derived from an EMBL/GenBank/DDBJ whole genome shotgun (WGS) entry which is preliminary data.</text>
</comment>
<accession>A0ABD0YE18</accession>
<feature type="region of interest" description="Disordered" evidence="2">
    <location>
        <begin position="211"/>
        <end position="237"/>
    </location>
</feature>